<keyword evidence="2" id="KW-1185">Reference proteome</keyword>
<dbReference type="eggNOG" id="COG5346">
    <property type="taxonomic scope" value="Bacteria"/>
</dbReference>
<protein>
    <submittedName>
        <fullName evidence="1">Uncharacterized protein</fullName>
    </submittedName>
</protein>
<dbReference type="Proteomes" id="UP000011135">
    <property type="component" value="Unassembled WGS sequence"/>
</dbReference>
<accession>L8JWP0</accession>
<dbReference type="RefSeq" id="WP_009578668.1">
    <property type="nucleotide sequence ID" value="NZ_AMZN01000015.1"/>
</dbReference>
<name>L8JWP0_9BACT</name>
<sequence>MSDELIRGANEPEEELKEIEKHLRSINPRLFEGIGKKKKDEILRSITFTLIQEKTHSGPIPDPETLSHYNKIIPNGAERIMAMAENQQKT</sequence>
<evidence type="ECO:0000313" key="2">
    <source>
        <dbReference type="Proteomes" id="UP000011135"/>
    </source>
</evidence>
<dbReference type="EMBL" id="AMZN01000015">
    <property type="protein sequence ID" value="ELR72618.1"/>
    <property type="molecule type" value="Genomic_DNA"/>
</dbReference>
<dbReference type="Pfam" id="PF10097">
    <property type="entry name" value="DUF2335"/>
    <property type="match status" value="1"/>
</dbReference>
<evidence type="ECO:0000313" key="1">
    <source>
        <dbReference type="EMBL" id="ELR72618.1"/>
    </source>
</evidence>
<proteinExistence type="predicted"/>
<reference evidence="1 2" key="1">
    <citation type="submission" date="2012-12" db="EMBL/GenBank/DDBJ databases">
        <title>Genome assembly of Fulvivirga imtechensis AK7.</title>
        <authorList>
            <person name="Nupur N."/>
            <person name="Khatri I."/>
            <person name="Kumar R."/>
            <person name="Subramanian S."/>
            <person name="Pinnaka A."/>
        </authorList>
    </citation>
    <scope>NUCLEOTIDE SEQUENCE [LARGE SCALE GENOMIC DNA]</scope>
    <source>
        <strain evidence="1 2">AK7</strain>
    </source>
</reference>
<dbReference type="InterPro" id="IPR019284">
    <property type="entry name" value="RP532"/>
</dbReference>
<dbReference type="AlphaFoldDB" id="L8JWP0"/>
<comment type="caution">
    <text evidence="1">The sequence shown here is derived from an EMBL/GenBank/DDBJ whole genome shotgun (WGS) entry which is preliminary data.</text>
</comment>
<dbReference type="STRING" id="1237149.C900_00997"/>
<organism evidence="1 2">
    <name type="scientific">Fulvivirga imtechensis AK7</name>
    <dbReference type="NCBI Taxonomy" id="1237149"/>
    <lineage>
        <taxon>Bacteria</taxon>
        <taxon>Pseudomonadati</taxon>
        <taxon>Bacteroidota</taxon>
        <taxon>Cytophagia</taxon>
        <taxon>Cytophagales</taxon>
        <taxon>Fulvivirgaceae</taxon>
        <taxon>Fulvivirga</taxon>
    </lineage>
</organism>
<gene>
    <name evidence="1" type="ORF">C900_00997</name>
</gene>